<dbReference type="SUPFAM" id="SSF53613">
    <property type="entry name" value="Ribokinase-like"/>
    <property type="match status" value="1"/>
</dbReference>
<dbReference type="AlphaFoldDB" id="A0A6B3SRY5"/>
<dbReference type="FunFam" id="3.30.70.270:FF:000001">
    <property type="entry name" value="Diguanylate cyclase domain protein"/>
    <property type="match status" value="1"/>
</dbReference>
<dbReference type="Pfam" id="PF00990">
    <property type="entry name" value="GGDEF"/>
    <property type="match status" value="1"/>
</dbReference>
<dbReference type="CDD" id="cd01949">
    <property type="entry name" value="GGDEF"/>
    <property type="match status" value="1"/>
</dbReference>
<dbReference type="GO" id="GO:0052621">
    <property type="term" value="F:diguanylate cyclase activity"/>
    <property type="evidence" value="ECO:0007669"/>
    <property type="project" value="UniProtKB-EC"/>
</dbReference>
<gene>
    <name evidence="4" type="ORF">G3574_20225</name>
</gene>
<dbReference type="InterPro" id="IPR000160">
    <property type="entry name" value="GGDEF_dom"/>
</dbReference>
<dbReference type="NCBIfam" id="TIGR00254">
    <property type="entry name" value="GGDEF"/>
    <property type="match status" value="1"/>
</dbReference>
<dbReference type="RefSeq" id="WP_163967250.1">
    <property type="nucleotide sequence ID" value="NZ_JAAIVB010000069.1"/>
</dbReference>
<evidence type="ECO:0000256" key="1">
    <source>
        <dbReference type="ARBA" id="ARBA00012528"/>
    </source>
</evidence>
<dbReference type="PANTHER" id="PTHR45138:SF9">
    <property type="entry name" value="DIGUANYLATE CYCLASE DGCM-RELATED"/>
    <property type="match status" value="1"/>
</dbReference>
<dbReference type="InterPro" id="IPR043128">
    <property type="entry name" value="Rev_trsase/Diguanyl_cyclase"/>
</dbReference>
<sequence length="450" mass="47019">MSSLPRVVLVAGSAHLVIQTGATAPARAGNGKIDISVGGTAYETASCLSRLDTVPRLLTAWNASELSRLLGAHIASAGIQLIPDEVAGMDIGAEVRFGAHGQTGHVASIPISSHQFGAQRLRQALNGVHALYMDATLSLQTIADLGESAEALSIPMVAFGVAPELAAKLLPLAGKLTALVLSPLELESLLEETDLADASEIAHRMETMVFLARGRGGGVIYHPDGERTRVLPPETEGGSALLDYPFAVAVIEMLLQGHELQDAANAAHAAALELACGGAVSNGLSSMVEGLVDQAEHDTLTGLLTRGGFSGALRRGLGHRGALLLLDLDNFKQVNDTHGHDAGDQVLKDVSDVIQGCIRAGDFAARWGGDEFVVYLAKTDVERAQKVVQRMRATAAKRNLHGVTLSIGVTVVDAGEPIADAISRADSAMYRVKRSGKDNVMVDAEGLHDG</sequence>
<accession>A0A6B3SRY5</accession>
<protein>
    <recommendedName>
        <fullName evidence="1">diguanylate cyclase</fullName>
        <ecNumber evidence="1">2.7.7.65</ecNumber>
    </recommendedName>
</protein>
<evidence type="ECO:0000313" key="4">
    <source>
        <dbReference type="EMBL" id="NEX63411.1"/>
    </source>
</evidence>
<dbReference type="InterPro" id="IPR029787">
    <property type="entry name" value="Nucleotide_cyclase"/>
</dbReference>
<dbReference type="PANTHER" id="PTHR45138">
    <property type="entry name" value="REGULATORY COMPONENTS OF SENSORY TRANSDUCTION SYSTEM"/>
    <property type="match status" value="1"/>
</dbReference>
<comment type="catalytic activity">
    <reaction evidence="2">
        <text>2 GTP = 3',3'-c-di-GMP + 2 diphosphate</text>
        <dbReference type="Rhea" id="RHEA:24898"/>
        <dbReference type="ChEBI" id="CHEBI:33019"/>
        <dbReference type="ChEBI" id="CHEBI:37565"/>
        <dbReference type="ChEBI" id="CHEBI:58805"/>
        <dbReference type="EC" id="2.7.7.65"/>
    </reaction>
</comment>
<name>A0A6B3SRY5_9BURK</name>
<dbReference type="InterPro" id="IPR050469">
    <property type="entry name" value="Diguanylate_Cyclase"/>
</dbReference>
<dbReference type="Gene3D" id="3.40.1190.20">
    <property type="match status" value="1"/>
</dbReference>
<dbReference type="GO" id="GO:1902201">
    <property type="term" value="P:negative regulation of bacterial-type flagellum-dependent cell motility"/>
    <property type="evidence" value="ECO:0007669"/>
    <property type="project" value="TreeGrafter"/>
</dbReference>
<evidence type="ECO:0000313" key="5">
    <source>
        <dbReference type="Proteomes" id="UP000482155"/>
    </source>
</evidence>
<dbReference type="SMART" id="SM00267">
    <property type="entry name" value="GGDEF"/>
    <property type="match status" value="1"/>
</dbReference>
<dbReference type="Proteomes" id="UP000482155">
    <property type="component" value="Unassembled WGS sequence"/>
</dbReference>
<dbReference type="EC" id="2.7.7.65" evidence="1"/>
<dbReference type="PROSITE" id="PS50887">
    <property type="entry name" value="GGDEF"/>
    <property type="match status" value="1"/>
</dbReference>
<dbReference type="InterPro" id="IPR029056">
    <property type="entry name" value="Ribokinase-like"/>
</dbReference>
<dbReference type="EMBL" id="JAAIVB010000069">
    <property type="protein sequence ID" value="NEX63411.1"/>
    <property type="molecule type" value="Genomic_DNA"/>
</dbReference>
<evidence type="ECO:0000259" key="3">
    <source>
        <dbReference type="PROSITE" id="PS50887"/>
    </source>
</evidence>
<reference evidence="4 5" key="1">
    <citation type="submission" date="2020-02" db="EMBL/GenBank/DDBJ databases">
        <authorList>
            <person name="Kim M.K."/>
        </authorList>
    </citation>
    <scope>NUCLEOTIDE SEQUENCE [LARGE SCALE GENOMIC DNA]</scope>
    <source>
        <strain evidence="4 5">17J57-3</strain>
    </source>
</reference>
<dbReference type="Gene3D" id="3.30.70.270">
    <property type="match status" value="1"/>
</dbReference>
<keyword evidence="5" id="KW-1185">Reference proteome</keyword>
<dbReference type="GO" id="GO:0005886">
    <property type="term" value="C:plasma membrane"/>
    <property type="evidence" value="ECO:0007669"/>
    <property type="project" value="TreeGrafter"/>
</dbReference>
<organism evidence="4 5">
    <name type="scientific">Noviherbaspirillum galbum</name>
    <dbReference type="NCBI Taxonomy" id="2709383"/>
    <lineage>
        <taxon>Bacteria</taxon>
        <taxon>Pseudomonadati</taxon>
        <taxon>Pseudomonadota</taxon>
        <taxon>Betaproteobacteria</taxon>
        <taxon>Burkholderiales</taxon>
        <taxon>Oxalobacteraceae</taxon>
        <taxon>Noviherbaspirillum</taxon>
    </lineage>
</organism>
<evidence type="ECO:0000256" key="2">
    <source>
        <dbReference type="ARBA" id="ARBA00034247"/>
    </source>
</evidence>
<proteinExistence type="predicted"/>
<feature type="domain" description="GGDEF" evidence="3">
    <location>
        <begin position="319"/>
        <end position="445"/>
    </location>
</feature>
<dbReference type="SUPFAM" id="SSF55073">
    <property type="entry name" value="Nucleotide cyclase"/>
    <property type="match status" value="1"/>
</dbReference>
<dbReference type="GO" id="GO:0043709">
    <property type="term" value="P:cell adhesion involved in single-species biofilm formation"/>
    <property type="evidence" value="ECO:0007669"/>
    <property type="project" value="TreeGrafter"/>
</dbReference>
<comment type="caution">
    <text evidence="4">The sequence shown here is derived from an EMBL/GenBank/DDBJ whole genome shotgun (WGS) entry which is preliminary data.</text>
</comment>